<dbReference type="PANTHER" id="PTHR32319:SF0">
    <property type="entry name" value="BACTERIAL HEMOLYSIN-LIKE PROTEIN"/>
    <property type="match status" value="1"/>
</dbReference>
<feature type="domain" description="RNA-binding S4" evidence="4">
    <location>
        <begin position="7"/>
        <end position="50"/>
    </location>
</feature>
<dbReference type="GO" id="GO:0003723">
    <property type="term" value="F:RNA binding"/>
    <property type="evidence" value="ECO:0007669"/>
    <property type="project" value="UniProtKB-KW"/>
</dbReference>
<dbReference type="RefSeq" id="WP_091950981.1">
    <property type="nucleotide sequence ID" value="NZ_FOSV01000026.1"/>
</dbReference>
<dbReference type="Pfam" id="PF01728">
    <property type="entry name" value="FtsJ"/>
    <property type="match status" value="1"/>
</dbReference>
<evidence type="ECO:0000256" key="3">
    <source>
        <dbReference type="PROSITE-ProRule" id="PRU00182"/>
    </source>
</evidence>
<dbReference type="InterPro" id="IPR002877">
    <property type="entry name" value="RNA_MeTrfase_FtsJ_dom"/>
</dbReference>
<keyword evidence="6" id="KW-0808">Transferase</keyword>
<dbReference type="SUPFAM" id="SSF55174">
    <property type="entry name" value="Alpha-L RNA-binding motif"/>
    <property type="match status" value="1"/>
</dbReference>
<organism evidence="6 7">
    <name type="scientific">Methylorubrum salsuginis</name>
    <dbReference type="NCBI Taxonomy" id="414703"/>
    <lineage>
        <taxon>Bacteria</taxon>
        <taxon>Pseudomonadati</taxon>
        <taxon>Pseudomonadota</taxon>
        <taxon>Alphaproteobacteria</taxon>
        <taxon>Hyphomicrobiales</taxon>
        <taxon>Methylobacteriaceae</taxon>
        <taxon>Methylorubrum</taxon>
    </lineage>
</organism>
<keyword evidence="7" id="KW-1185">Reference proteome</keyword>
<dbReference type="Proteomes" id="UP000198804">
    <property type="component" value="Unassembled WGS sequence"/>
</dbReference>
<dbReference type="OrthoDB" id="9784736at2"/>
<name>A0A1I4KUA8_9HYPH</name>
<keyword evidence="1 3" id="KW-0694">RNA-binding</keyword>
<proteinExistence type="inferred from homology"/>
<dbReference type="STRING" id="414703.SAMN04488125_1263"/>
<protein>
    <submittedName>
        <fullName evidence="6">23S rRNA (Cytidine1920-2'-O)/16S rRNA (Cytidine1409-2'-O)-methyltransferase</fullName>
    </submittedName>
</protein>
<dbReference type="PIRSF" id="PIRSF005578">
    <property type="entry name" value="TlyA"/>
    <property type="match status" value="1"/>
</dbReference>
<keyword evidence="6" id="KW-0489">Methyltransferase</keyword>
<dbReference type="InterPro" id="IPR036986">
    <property type="entry name" value="S4_RNA-bd_sf"/>
</dbReference>
<dbReference type="InterPro" id="IPR047048">
    <property type="entry name" value="TlyA"/>
</dbReference>
<feature type="domain" description="Ribosomal RNA methyltransferase FtsJ" evidence="5">
    <location>
        <begin position="61"/>
        <end position="241"/>
    </location>
</feature>
<gene>
    <name evidence="6" type="ORF">SAMN04488125_1263</name>
</gene>
<evidence type="ECO:0000259" key="4">
    <source>
        <dbReference type="Pfam" id="PF01479"/>
    </source>
</evidence>
<dbReference type="Gene3D" id="3.10.290.10">
    <property type="entry name" value="RNA-binding S4 domain"/>
    <property type="match status" value="1"/>
</dbReference>
<dbReference type="AlphaFoldDB" id="A0A1I4KUA8"/>
<evidence type="ECO:0000313" key="6">
    <source>
        <dbReference type="EMBL" id="SFL82330.1"/>
    </source>
</evidence>
<dbReference type="PANTHER" id="PTHR32319">
    <property type="entry name" value="BACTERIAL HEMOLYSIN-LIKE PROTEIN"/>
    <property type="match status" value="1"/>
</dbReference>
<evidence type="ECO:0000313" key="7">
    <source>
        <dbReference type="Proteomes" id="UP000198804"/>
    </source>
</evidence>
<dbReference type="GO" id="GO:0032259">
    <property type="term" value="P:methylation"/>
    <property type="evidence" value="ECO:0007669"/>
    <property type="project" value="UniProtKB-KW"/>
</dbReference>
<dbReference type="Pfam" id="PF01479">
    <property type="entry name" value="S4"/>
    <property type="match status" value="1"/>
</dbReference>
<evidence type="ECO:0000256" key="1">
    <source>
        <dbReference type="ARBA" id="ARBA00022884"/>
    </source>
</evidence>
<dbReference type="PROSITE" id="PS50889">
    <property type="entry name" value="S4"/>
    <property type="match status" value="1"/>
</dbReference>
<dbReference type="EMBL" id="FOSV01000026">
    <property type="protein sequence ID" value="SFL82330.1"/>
    <property type="molecule type" value="Genomic_DNA"/>
</dbReference>
<dbReference type="GO" id="GO:0008168">
    <property type="term" value="F:methyltransferase activity"/>
    <property type="evidence" value="ECO:0007669"/>
    <property type="project" value="UniProtKB-KW"/>
</dbReference>
<reference evidence="7" key="1">
    <citation type="submission" date="2016-10" db="EMBL/GenBank/DDBJ databases">
        <authorList>
            <person name="Varghese N."/>
            <person name="Submissions S."/>
        </authorList>
    </citation>
    <scope>NUCLEOTIDE SEQUENCE [LARGE SCALE GENOMIC DNA]</scope>
    <source>
        <strain evidence="7">CGMCC 1.6474</strain>
    </source>
</reference>
<dbReference type="CDD" id="cd02440">
    <property type="entry name" value="AdoMet_MTases"/>
    <property type="match status" value="1"/>
</dbReference>
<evidence type="ECO:0000256" key="2">
    <source>
        <dbReference type="ARBA" id="ARBA00029460"/>
    </source>
</evidence>
<dbReference type="Gene3D" id="3.40.50.150">
    <property type="entry name" value="Vaccinia Virus protein VP39"/>
    <property type="match status" value="1"/>
</dbReference>
<dbReference type="InterPro" id="IPR029063">
    <property type="entry name" value="SAM-dependent_MTases_sf"/>
</dbReference>
<dbReference type="InterPro" id="IPR002942">
    <property type="entry name" value="S4_RNA-bd"/>
</dbReference>
<dbReference type="SUPFAM" id="SSF53335">
    <property type="entry name" value="S-adenosyl-L-methionine-dependent methyltransferases"/>
    <property type="match status" value="1"/>
</dbReference>
<dbReference type="NCBIfam" id="TIGR00478">
    <property type="entry name" value="tly"/>
    <property type="match status" value="1"/>
</dbReference>
<dbReference type="InterPro" id="IPR004538">
    <property type="entry name" value="Hemolysin_A/TlyA"/>
</dbReference>
<comment type="similarity">
    <text evidence="2">Belongs to the TlyA family.</text>
</comment>
<evidence type="ECO:0000259" key="5">
    <source>
        <dbReference type="Pfam" id="PF01728"/>
    </source>
</evidence>
<dbReference type="CDD" id="cd00165">
    <property type="entry name" value="S4"/>
    <property type="match status" value="1"/>
</dbReference>
<sequence length="255" mass="26912">MTGERLRADRVLVERGHFRSRAQARAAIEAGLVFADGCPVTRPSAPIAADARIEAAAPHPYVSRGGLKLSPALDAFELDPAGLPCLDVGASTGGFTDVLLRRGAAHVHAVDVGRDQFDAALRTDPRVSLREGTDIRALDALDPVPQFAVVDVSFIGLRLVLPKVAELLAGEAALVALIKPQFEAGRERVGRGGIVRDEAVHADVCEAVRTLLTDLGFTPLGLIPSPIEGGDGNREFLIGAKKTNDANPSCLNLRP</sequence>
<accession>A0A1I4KUA8</accession>